<keyword evidence="1" id="KW-1185">Reference proteome</keyword>
<dbReference type="Proteomes" id="UP000808372">
    <property type="component" value="Chromosome 20"/>
</dbReference>
<sequence>MQEHASTKHFSQEGAVFGCSLCLLVCPCQLQVQEHFLSCYIGALEEQEQASTSQKTEEDTAGGAEQIISVDQSQQVFVALGDGEDGLSSTEVMAVNVEDLLNGTVTFICGGDLWPLVSTSWRRRNCPSQ</sequence>
<reference evidence="2" key="1">
    <citation type="submission" date="2025-08" db="UniProtKB">
        <authorList>
            <consortium name="RefSeq"/>
        </authorList>
    </citation>
    <scope>IDENTIFICATION</scope>
    <source>
        <tissue evidence="2">White muscle</tissue>
    </source>
</reference>
<accession>A0A8U1F9Z7</accession>
<dbReference type="RefSeq" id="XP_038872200.1">
    <property type="nucleotide sequence ID" value="XM_039016272.1"/>
</dbReference>
<name>A0A8U1F9Z7_SALNM</name>
<evidence type="ECO:0000313" key="1">
    <source>
        <dbReference type="Proteomes" id="UP000808372"/>
    </source>
</evidence>
<evidence type="ECO:0000313" key="2">
    <source>
        <dbReference type="RefSeq" id="XP_038872200.1"/>
    </source>
</evidence>
<gene>
    <name evidence="2" type="primary">LOC120065348</name>
</gene>
<protein>
    <submittedName>
        <fullName evidence="2">Zinc finger and BTB domain-containing protein 40-like</fullName>
    </submittedName>
</protein>
<dbReference type="KEGG" id="snh:120065348"/>
<proteinExistence type="predicted"/>
<dbReference type="GeneID" id="120065348"/>
<dbReference type="AlphaFoldDB" id="A0A8U1F9Z7"/>
<organism evidence="1 2">
    <name type="scientific">Salvelinus namaycush</name>
    <name type="common">Lake trout</name>
    <name type="synonym">Salmo namaycush</name>
    <dbReference type="NCBI Taxonomy" id="8040"/>
    <lineage>
        <taxon>Eukaryota</taxon>
        <taxon>Metazoa</taxon>
        <taxon>Chordata</taxon>
        <taxon>Craniata</taxon>
        <taxon>Vertebrata</taxon>
        <taxon>Euteleostomi</taxon>
        <taxon>Actinopterygii</taxon>
        <taxon>Neopterygii</taxon>
        <taxon>Teleostei</taxon>
        <taxon>Protacanthopterygii</taxon>
        <taxon>Salmoniformes</taxon>
        <taxon>Salmonidae</taxon>
        <taxon>Salmoninae</taxon>
        <taxon>Salvelinus</taxon>
    </lineage>
</organism>